<keyword evidence="2 7" id="KW-0699">rRNA-binding</keyword>
<dbReference type="PANTHER" id="PTHR33280">
    <property type="entry name" value="50S RIBOSOMAL PROTEIN L31, CHLOROPLASTIC"/>
    <property type="match status" value="1"/>
</dbReference>
<comment type="cofactor">
    <cofactor evidence="7">
        <name>Zn(2+)</name>
        <dbReference type="ChEBI" id="CHEBI:29105"/>
    </cofactor>
    <text evidence="7">Binds 1 zinc ion per subunit.</text>
</comment>
<keyword evidence="4 7" id="KW-0689">Ribosomal protein</keyword>
<dbReference type="NCBIfam" id="TIGR00105">
    <property type="entry name" value="L31"/>
    <property type="match status" value="1"/>
</dbReference>
<comment type="similarity">
    <text evidence="1 7">Belongs to the bacterial ribosomal protein bL31 family. Type A subfamily.</text>
</comment>
<dbReference type="SUPFAM" id="SSF143800">
    <property type="entry name" value="L28p-like"/>
    <property type="match status" value="1"/>
</dbReference>
<dbReference type="PATRIC" id="fig|1618344.3.peg.106"/>
<feature type="region of interest" description="Disordered" evidence="8">
    <location>
        <begin position="70"/>
        <end position="94"/>
    </location>
</feature>
<feature type="binding site" evidence="7">
    <location>
        <position position="39"/>
    </location>
    <ligand>
        <name>Zn(2+)</name>
        <dbReference type="ChEBI" id="CHEBI:29105"/>
    </ligand>
</feature>
<dbReference type="PANTHER" id="PTHR33280:SF1">
    <property type="entry name" value="LARGE RIBOSOMAL SUBUNIT PROTEIN BL31C"/>
    <property type="match status" value="1"/>
</dbReference>
<evidence type="ECO:0000256" key="5">
    <source>
        <dbReference type="ARBA" id="ARBA00023274"/>
    </source>
</evidence>
<dbReference type="HAMAP" id="MF_00501">
    <property type="entry name" value="Ribosomal_bL31_1"/>
    <property type="match status" value="1"/>
</dbReference>
<keyword evidence="3 7" id="KW-0694">RNA-binding</keyword>
<dbReference type="InterPro" id="IPR027491">
    <property type="entry name" value="Ribosomal_bL31_A"/>
</dbReference>
<dbReference type="GO" id="GO:0005840">
    <property type="term" value="C:ribosome"/>
    <property type="evidence" value="ECO:0007669"/>
    <property type="project" value="UniProtKB-KW"/>
</dbReference>
<organism evidence="9 10">
    <name type="scientific">candidate division CPR2 bacterium GW2011_GWC1_41_48</name>
    <dbReference type="NCBI Taxonomy" id="1618344"/>
    <lineage>
        <taxon>Bacteria</taxon>
        <taxon>Bacteria division CPR2</taxon>
    </lineage>
</organism>
<evidence type="ECO:0000256" key="1">
    <source>
        <dbReference type="ARBA" id="ARBA00009296"/>
    </source>
</evidence>
<feature type="binding site" evidence="7">
    <location>
        <position position="16"/>
    </location>
    <ligand>
        <name>Zn(2+)</name>
        <dbReference type="ChEBI" id="CHEBI:29105"/>
    </ligand>
</feature>
<evidence type="ECO:0000256" key="2">
    <source>
        <dbReference type="ARBA" id="ARBA00022730"/>
    </source>
</evidence>
<name>A0A0G0W9R3_UNCC2</name>
<evidence type="ECO:0000256" key="3">
    <source>
        <dbReference type="ARBA" id="ARBA00022884"/>
    </source>
</evidence>
<comment type="function">
    <text evidence="7">Binds the 23S rRNA.</text>
</comment>
<dbReference type="GO" id="GO:0046872">
    <property type="term" value="F:metal ion binding"/>
    <property type="evidence" value="ECO:0007669"/>
    <property type="project" value="UniProtKB-KW"/>
</dbReference>
<gene>
    <name evidence="7" type="primary">rpmE</name>
    <name evidence="9" type="ORF">UU65_C0001G0100</name>
</gene>
<dbReference type="EMBL" id="LCBL01000001">
    <property type="protein sequence ID" value="KKS09695.1"/>
    <property type="molecule type" value="Genomic_DNA"/>
</dbReference>
<dbReference type="GO" id="GO:0003735">
    <property type="term" value="F:structural constituent of ribosome"/>
    <property type="evidence" value="ECO:0007669"/>
    <property type="project" value="InterPro"/>
</dbReference>
<keyword evidence="5 7" id="KW-0687">Ribonucleoprotein</keyword>
<dbReference type="GO" id="GO:0019843">
    <property type="term" value="F:rRNA binding"/>
    <property type="evidence" value="ECO:0007669"/>
    <property type="project" value="UniProtKB-KW"/>
</dbReference>
<dbReference type="InterPro" id="IPR042105">
    <property type="entry name" value="Ribosomal_bL31_sf"/>
</dbReference>
<dbReference type="GO" id="GO:0006412">
    <property type="term" value="P:translation"/>
    <property type="evidence" value="ECO:0007669"/>
    <property type="project" value="UniProtKB-UniRule"/>
</dbReference>
<reference evidence="9 10" key="1">
    <citation type="journal article" date="2015" name="Nature">
        <title>rRNA introns, odd ribosomes, and small enigmatic genomes across a large radiation of phyla.</title>
        <authorList>
            <person name="Brown C.T."/>
            <person name="Hug L.A."/>
            <person name="Thomas B.C."/>
            <person name="Sharon I."/>
            <person name="Castelle C.J."/>
            <person name="Singh A."/>
            <person name="Wilkins M.J."/>
            <person name="Williams K.H."/>
            <person name="Banfield J.F."/>
        </authorList>
    </citation>
    <scope>NUCLEOTIDE SEQUENCE [LARGE SCALE GENOMIC DNA]</scope>
</reference>
<comment type="subunit">
    <text evidence="7">Part of the 50S ribosomal subunit.</text>
</comment>
<dbReference type="Gene3D" id="4.10.830.30">
    <property type="entry name" value="Ribosomal protein L31"/>
    <property type="match status" value="1"/>
</dbReference>
<keyword evidence="7" id="KW-0862">Zinc</keyword>
<sequence>MKKNIHPNYEKTIIECACGNKWESKSTVKSIKVELCSSCHPFFTGKQKLIDTAGRVDKFKARLDAASKARDQITAKKEKEALRAQKKAEKLENQ</sequence>
<dbReference type="Proteomes" id="UP000033869">
    <property type="component" value="Unassembled WGS sequence"/>
</dbReference>
<feature type="binding site" evidence="7">
    <location>
        <position position="36"/>
    </location>
    <ligand>
        <name>Zn(2+)</name>
        <dbReference type="ChEBI" id="CHEBI:29105"/>
    </ligand>
</feature>
<evidence type="ECO:0000313" key="10">
    <source>
        <dbReference type="Proteomes" id="UP000033869"/>
    </source>
</evidence>
<dbReference type="NCBIfam" id="NF000612">
    <property type="entry name" value="PRK00019.1"/>
    <property type="match status" value="1"/>
</dbReference>
<feature type="binding site" evidence="7">
    <location>
        <position position="18"/>
    </location>
    <ligand>
        <name>Zn(2+)</name>
        <dbReference type="ChEBI" id="CHEBI:29105"/>
    </ligand>
</feature>
<dbReference type="AlphaFoldDB" id="A0A0G0W9R3"/>
<dbReference type="Pfam" id="PF01197">
    <property type="entry name" value="Ribosomal_L31"/>
    <property type="match status" value="1"/>
</dbReference>
<protein>
    <recommendedName>
        <fullName evidence="6 7">Large ribosomal subunit protein bL31</fullName>
    </recommendedName>
</protein>
<evidence type="ECO:0000256" key="7">
    <source>
        <dbReference type="HAMAP-Rule" id="MF_00501"/>
    </source>
</evidence>
<evidence type="ECO:0000256" key="4">
    <source>
        <dbReference type="ARBA" id="ARBA00022980"/>
    </source>
</evidence>
<dbReference type="InterPro" id="IPR002150">
    <property type="entry name" value="Ribosomal_bL31"/>
</dbReference>
<dbReference type="InterPro" id="IPR034704">
    <property type="entry name" value="Ribosomal_bL28/bL31-like_sf"/>
</dbReference>
<keyword evidence="7" id="KW-0479">Metal-binding</keyword>
<evidence type="ECO:0000256" key="8">
    <source>
        <dbReference type="SAM" id="MobiDB-lite"/>
    </source>
</evidence>
<dbReference type="GO" id="GO:1990904">
    <property type="term" value="C:ribonucleoprotein complex"/>
    <property type="evidence" value="ECO:0007669"/>
    <property type="project" value="UniProtKB-KW"/>
</dbReference>
<accession>A0A0G0W9R3</accession>
<proteinExistence type="inferred from homology"/>
<evidence type="ECO:0000313" key="9">
    <source>
        <dbReference type="EMBL" id="KKS09695.1"/>
    </source>
</evidence>
<evidence type="ECO:0000256" key="6">
    <source>
        <dbReference type="ARBA" id="ARBA00035687"/>
    </source>
</evidence>
<dbReference type="PRINTS" id="PR01249">
    <property type="entry name" value="RIBOSOMALL31"/>
</dbReference>
<comment type="caution">
    <text evidence="9">The sequence shown here is derived from an EMBL/GenBank/DDBJ whole genome shotgun (WGS) entry which is preliminary data.</text>
</comment>